<dbReference type="AlphaFoldDB" id="A0A3N4L189"/>
<evidence type="ECO:0000259" key="14">
    <source>
        <dbReference type="Pfam" id="PF16900"/>
    </source>
</evidence>
<dbReference type="Pfam" id="PF16900">
    <property type="entry name" value="REPA_OB_2"/>
    <property type="match status" value="1"/>
</dbReference>
<dbReference type="FunFam" id="2.40.50.140:FF:000064">
    <property type="entry name" value="Replication protein A subunit"/>
    <property type="match status" value="1"/>
</dbReference>
<dbReference type="GO" id="GO:0006310">
    <property type="term" value="P:DNA recombination"/>
    <property type="evidence" value="ECO:0007669"/>
    <property type="project" value="InterPro"/>
</dbReference>
<keyword evidence="8 9" id="KW-0539">Nucleus</keyword>
<evidence type="ECO:0000259" key="11">
    <source>
        <dbReference type="Pfam" id="PF01336"/>
    </source>
</evidence>
<comment type="subcellular location">
    <subcellularLocation>
        <location evidence="1 9">Nucleus</location>
    </subcellularLocation>
</comment>
<dbReference type="Proteomes" id="UP000277580">
    <property type="component" value="Unassembled WGS sequence"/>
</dbReference>
<dbReference type="GO" id="GO:0006281">
    <property type="term" value="P:DNA repair"/>
    <property type="evidence" value="ECO:0007669"/>
    <property type="project" value="InterPro"/>
</dbReference>
<feature type="compositionally biased region" description="Low complexity" evidence="10">
    <location>
        <begin position="153"/>
        <end position="168"/>
    </location>
</feature>
<comment type="similarity">
    <text evidence="2 9">Belongs to the replication factor A protein 1 family.</text>
</comment>
<evidence type="ECO:0000256" key="5">
    <source>
        <dbReference type="ARBA" id="ARBA00022771"/>
    </source>
</evidence>
<dbReference type="Pfam" id="PF01336">
    <property type="entry name" value="tRNA_anti-codon"/>
    <property type="match status" value="1"/>
</dbReference>
<keyword evidence="6 9" id="KW-0862">Zinc</keyword>
<feature type="compositionally biased region" description="Low complexity" evidence="10">
    <location>
        <begin position="137"/>
        <end position="146"/>
    </location>
</feature>
<keyword evidence="7 9" id="KW-0238">DNA-binding</keyword>
<dbReference type="Gene3D" id="2.40.50.140">
    <property type="entry name" value="Nucleic acid-binding proteins"/>
    <property type="match status" value="4"/>
</dbReference>
<dbReference type="Pfam" id="PF08646">
    <property type="entry name" value="Rep_fac-A_C"/>
    <property type="match status" value="1"/>
</dbReference>
<evidence type="ECO:0000256" key="2">
    <source>
        <dbReference type="ARBA" id="ARBA00005690"/>
    </source>
</evidence>
<protein>
    <recommendedName>
        <fullName evidence="9">Replication protein A subunit</fullName>
    </recommendedName>
</protein>
<dbReference type="FunFam" id="2.40.50.140:FF:000117">
    <property type="entry name" value="Replication protein A subunit"/>
    <property type="match status" value="1"/>
</dbReference>
<dbReference type="CDD" id="cd04477">
    <property type="entry name" value="RPA1N"/>
    <property type="match status" value="1"/>
</dbReference>
<name>A0A3N4L189_9PEZI</name>
<dbReference type="CDD" id="cd04475">
    <property type="entry name" value="RPA1_DBD_B"/>
    <property type="match status" value="1"/>
</dbReference>
<evidence type="ECO:0000256" key="8">
    <source>
        <dbReference type="ARBA" id="ARBA00023242"/>
    </source>
</evidence>
<dbReference type="Pfam" id="PF04057">
    <property type="entry name" value="Rep-A_N"/>
    <property type="match status" value="1"/>
</dbReference>
<organism evidence="15 16">
    <name type="scientific">Morchella conica CCBAS932</name>
    <dbReference type="NCBI Taxonomy" id="1392247"/>
    <lineage>
        <taxon>Eukaryota</taxon>
        <taxon>Fungi</taxon>
        <taxon>Dikarya</taxon>
        <taxon>Ascomycota</taxon>
        <taxon>Pezizomycotina</taxon>
        <taxon>Pezizomycetes</taxon>
        <taxon>Pezizales</taxon>
        <taxon>Morchellaceae</taxon>
        <taxon>Morchella</taxon>
    </lineage>
</organism>
<comment type="subunit">
    <text evidence="9">Component of the heterotrimeric canonical replication protein A complex (RPA).</text>
</comment>
<dbReference type="GO" id="GO:0005662">
    <property type="term" value="C:DNA replication factor A complex"/>
    <property type="evidence" value="ECO:0007669"/>
    <property type="project" value="UniProtKB-ARBA"/>
</dbReference>
<dbReference type="PANTHER" id="PTHR47165:SF4">
    <property type="entry name" value="OS03G0429900 PROTEIN"/>
    <property type="match status" value="1"/>
</dbReference>
<dbReference type="GO" id="GO:0006260">
    <property type="term" value="P:DNA replication"/>
    <property type="evidence" value="ECO:0007669"/>
    <property type="project" value="UniProtKB-KW"/>
</dbReference>
<keyword evidence="16" id="KW-1185">Reference proteome</keyword>
<evidence type="ECO:0000313" key="16">
    <source>
        <dbReference type="Proteomes" id="UP000277580"/>
    </source>
</evidence>
<keyword evidence="4 9" id="KW-0479">Metal-binding</keyword>
<dbReference type="FunCoup" id="A0A3N4L189">
    <property type="interactions" value="1137"/>
</dbReference>
<dbReference type="NCBIfam" id="TIGR00617">
    <property type="entry name" value="rpa1"/>
    <property type="match status" value="1"/>
</dbReference>
<dbReference type="GO" id="GO:0007004">
    <property type="term" value="P:telomere maintenance via telomerase"/>
    <property type="evidence" value="ECO:0007669"/>
    <property type="project" value="UniProtKB-ARBA"/>
</dbReference>
<dbReference type="PANTHER" id="PTHR47165">
    <property type="entry name" value="OS03G0429900 PROTEIN"/>
    <property type="match status" value="1"/>
</dbReference>
<accession>A0A3N4L189</accession>
<dbReference type="InterPro" id="IPR047192">
    <property type="entry name" value="Euk_RPA1_DBD_C"/>
</dbReference>
<dbReference type="GO" id="GO:0003697">
    <property type="term" value="F:single-stranded DNA binding"/>
    <property type="evidence" value="ECO:0007669"/>
    <property type="project" value="UniProtKB-ARBA"/>
</dbReference>
<dbReference type="CDD" id="cd04474">
    <property type="entry name" value="RPA1_DBD_A"/>
    <property type="match status" value="1"/>
</dbReference>
<evidence type="ECO:0000256" key="4">
    <source>
        <dbReference type="ARBA" id="ARBA00022723"/>
    </source>
</evidence>
<dbReference type="InterPro" id="IPR004365">
    <property type="entry name" value="NA-bd_OB_tRNA"/>
</dbReference>
<dbReference type="CDD" id="cd04476">
    <property type="entry name" value="RPA1_DBD_C"/>
    <property type="match status" value="1"/>
</dbReference>
<dbReference type="STRING" id="1392247.A0A3N4L189"/>
<dbReference type="InParanoid" id="A0A3N4L189"/>
<evidence type="ECO:0000259" key="12">
    <source>
        <dbReference type="Pfam" id="PF04057"/>
    </source>
</evidence>
<dbReference type="InterPro" id="IPR012340">
    <property type="entry name" value="NA-bd_OB-fold"/>
</dbReference>
<dbReference type="GO" id="GO:0008270">
    <property type="term" value="F:zinc ion binding"/>
    <property type="evidence" value="ECO:0007669"/>
    <property type="project" value="UniProtKB-KW"/>
</dbReference>
<feature type="domain" description="Replication factor-A protein 1 N-terminal" evidence="12">
    <location>
        <begin position="7"/>
        <end position="108"/>
    </location>
</feature>
<evidence type="ECO:0000259" key="13">
    <source>
        <dbReference type="Pfam" id="PF08646"/>
    </source>
</evidence>
<dbReference type="FunFam" id="2.40.50.140:FF:000041">
    <property type="entry name" value="Replication protein A subunit"/>
    <property type="match status" value="1"/>
</dbReference>
<dbReference type="InterPro" id="IPR004591">
    <property type="entry name" value="Rfa1"/>
</dbReference>
<dbReference type="FunFam" id="2.40.50.140:FF:000090">
    <property type="entry name" value="Replication protein A subunit"/>
    <property type="match status" value="1"/>
</dbReference>
<sequence length="617" mass="68808">MPGHPCTVGALKRVFESDLPPDQVVPNPVFQVLQIKPIAAQPNAPERYRIVFSDTENFIQSMLATQANHLVLSKELEKGCFVRLLAYQANQVKEKKILIVLGLEVLKEHGKREKIGNPVSLEQDPATRGPATSTGNSAAPPQQASATAFYGNKPAAAPAPQRAAAQKPSSRPGATGHDRIYPIESLSPYQNKWTIKARVTSKSEIKTWQNQKGEGRLFTVNLLDESGEIRATGFNDQVDSLYELFQEGEVYYISKCRVGMAKRQFSNINNDYELSFERDTEVERCTDVDDSVPQVRFSFIQFADLESVQKDAMIDVIGVIKEVGDLSTVTSKVSQKPYSKRELTLVDKTNYLVRCTVWGKVAESWEMSQDEIVAFKGVKVSDFGGRSLSMLHSSTMSANPDIDEAHILRGWYDGQGRGEIFQSHQGLSGMGAAGGGKEDVKNLTQIKEDNFGMGEKPDYFTTKATIVYIKQDNISYPACLSETCNKKVVPVDGGWRCERCDVTHPKPQYRYIMTISCNDAFGQAWLSCFDDVGRMIMGKTADELHELSDTDGMNENRALTNVFTEANCKTYSFRCRAKLDTYDGQQRVRYQVVSASPLNYAVEAARLVEQIKLYSMN</sequence>
<evidence type="ECO:0000256" key="1">
    <source>
        <dbReference type="ARBA" id="ARBA00004123"/>
    </source>
</evidence>
<reference evidence="15 16" key="1">
    <citation type="journal article" date="2018" name="Nat. Ecol. Evol.">
        <title>Pezizomycetes genomes reveal the molecular basis of ectomycorrhizal truffle lifestyle.</title>
        <authorList>
            <person name="Murat C."/>
            <person name="Payen T."/>
            <person name="Noel B."/>
            <person name="Kuo A."/>
            <person name="Morin E."/>
            <person name="Chen J."/>
            <person name="Kohler A."/>
            <person name="Krizsan K."/>
            <person name="Balestrini R."/>
            <person name="Da Silva C."/>
            <person name="Montanini B."/>
            <person name="Hainaut M."/>
            <person name="Levati E."/>
            <person name="Barry K.W."/>
            <person name="Belfiori B."/>
            <person name="Cichocki N."/>
            <person name="Clum A."/>
            <person name="Dockter R.B."/>
            <person name="Fauchery L."/>
            <person name="Guy J."/>
            <person name="Iotti M."/>
            <person name="Le Tacon F."/>
            <person name="Lindquist E.A."/>
            <person name="Lipzen A."/>
            <person name="Malagnac F."/>
            <person name="Mello A."/>
            <person name="Molinier V."/>
            <person name="Miyauchi S."/>
            <person name="Poulain J."/>
            <person name="Riccioni C."/>
            <person name="Rubini A."/>
            <person name="Sitrit Y."/>
            <person name="Splivallo R."/>
            <person name="Traeger S."/>
            <person name="Wang M."/>
            <person name="Zifcakova L."/>
            <person name="Wipf D."/>
            <person name="Zambonelli A."/>
            <person name="Paolocci F."/>
            <person name="Nowrousian M."/>
            <person name="Ottonello S."/>
            <person name="Baldrian P."/>
            <person name="Spatafora J.W."/>
            <person name="Henrissat B."/>
            <person name="Nagy L.G."/>
            <person name="Aury J.M."/>
            <person name="Wincker P."/>
            <person name="Grigoriev I.V."/>
            <person name="Bonfante P."/>
            <person name="Martin F.M."/>
        </authorList>
    </citation>
    <scope>NUCLEOTIDE SEQUENCE [LARGE SCALE GENOMIC DNA]</scope>
    <source>
        <strain evidence="15 16">CCBAS932</strain>
    </source>
</reference>
<evidence type="ECO:0000256" key="10">
    <source>
        <dbReference type="SAM" id="MobiDB-lite"/>
    </source>
</evidence>
<feature type="region of interest" description="Disordered" evidence="10">
    <location>
        <begin position="115"/>
        <end position="181"/>
    </location>
</feature>
<feature type="domain" description="OB" evidence="11">
    <location>
        <begin position="193"/>
        <end position="273"/>
    </location>
</feature>
<evidence type="ECO:0000256" key="3">
    <source>
        <dbReference type="ARBA" id="ARBA00022705"/>
    </source>
</evidence>
<keyword evidence="5 9" id="KW-0863">Zinc-finger</keyword>
<dbReference type="SUPFAM" id="SSF50249">
    <property type="entry name" value="Nucleic acid-binding proteins"/>
    <property type="match status" value="4"/>
</dbReference>
<evidence type="ECO:0000256" key="9">
    <source>
        <dbReference type="RuleBase" id="RU364130"/>
    </source>
</evidence>
<evidence type="ECO:0000256" key="6">
    <source>
        <dbReference type="ARBA" id="ARBA00022833"/>
    </source>
</evidence>
<dbReference type="OrthoDB" id="1751331at2759"/>
<dbReference type="InterPro" id="IPR013955">
    <property type="entry name" value="Rep_factor-A_C"/>
</dbReference>
<gene>
    <name evidence="15" type="ORF">P167DRAFT_516683</name>
</gene>
<dbReference type="InterPro" id="IPR031657">
    <property type="entry name" value="REPA_OB_2"/>
</dbReference>
<dbReference type="InterPro" id="IPR007199">
    <property type="entry name" value="Rep_factor-A_N"/>
</dbReference>
<keyword evidence="3 9" id="KW-0235">DNA replication</keyword>
<proteinExistence type="inferred from homology"/>
<dbReference type="EMBL" id="ML119108">
    <property type="protein sequence ID" value="RPB16584.1"/>
    <property type="molecule type" value="Genomic_DNA"/>
</dbReference>
<evidence type="ECO:0000313" key="15">
    <source>
        <dbReference type="EMBL" id="RPB16584.1"/>
    </source>
</evidence>
<feature type="domain" description="Replication factor A C-terminal" evidence="13">
    <location>
        <begin position="459"/>
        <end position="607"/>
    </location>
</feature>
<evidence type="ECO:0000256" key="7">
    <source>
        <dbReference type="ARBA" id="ARBA00023125"/>
    </source>
</evidence>
<dbReference type="GO" id="GO:0000781">
    <property type="term" value="C:chromosome, telomeric region"/>
    <property type="evidence" value="ECO:0007669"/>
    <property type="project" value="UniProtKB-ARBA"/>
</dbReference>
<feature type="domain" description="Replication protein A OB" evidence="14">
    <location>
        <begin position="303"/>
        <end position="399"/>
    </location>
</feature>
<comment type="function">
    <text evidence="9">As part of the replication protein A (RPA/RP-A), a single-stranded DNA-binding heterotrimeric complex, may play an essential role in DNA replication, recombination and repair. Binds and stabilizes single-stranded DNA intermediates, preventing complementary DNA reannealing and recruiting different proteins involved in DNA metabolism.</text>
</comment>